<evidence type="ECO:0000313" key="1">
    <source>
        <dbReference type="EMBL" id="CAB4013364.1"/>
    </source>
</evidence>
<proteinExistence type="predicted"/>
<gene>
    <name evidence="1" type="ORF">PACLA_8A088934</name>
</gene>
<sequence>KYILNYGARLLRITFRVDSQQLQIMKKRQYLLRRKQEIPTLVDDRREQNISVETLADDRVIADVIETQIKMAERDAEWKKAAEVLNIYSLIIHILVVLFTFCLVFIDARHDA</sequence>
<dbReference type="Proteomes" id="UP001152795">
    <property type="component" value="Unassembled WGS sequence"/>
</dbReference>
<accession>A0A6S7I4H4</accession>
<name>A0A6S7I4H4_PARCT</name>
<evidence type="ECO:0000313" key="2">
    <source>
        <dbReference type="Proteomes" id="UP001152795"/>
    </source>
</evidence>
<reference evidence="1" key="1">
    <citation type="submission" date="2020-04" db="EMBL/GenBank/DDBJ databases">
        <authorList>
            <person name="Alioto T."/>
            <person name="Alioto T."/>
            <person name="Gomez Garrido J."/>
        </authorList>
    </citation>
    <scope>NUCLEOTIDE SEQUENCE</scope>
    <source>
        <strain evidence="1">A484AB</strain>
    </source>
</reference>
<comment type="caution">
    <text evidence="1">The sequence shown here is derived from an EMBL/GenBank/DDBJ whole genome shotgun (WGS) entry which is preliminary data.</text>
</comment>
<organism evidence="1 2">
    <name type="scientific">Paramuricea clavata</name>
    <name type="common">Red gorgonian</name>
    <name type="synonym">Violescent sea-whip</name>
    <dbReference type="NCBI Taxonomy" id="317549"/>
    <lineage>
        <taxon>Eukaryota</taxon>
        <taxon>Metazoa</taxon>
        <taxon>Cnidaria</taxon>
        <taxon>Anthozoa</taxon>
        <taxon>Octocorallia</taxon>
        <taxon>Malacalcyonacea</taxon>
        <taxon>Plexauridae</taxon>
        <taxon>Paramuricea</taxon>
    </lineage>
</organism>
<dbReference type="AlphaFoldDB" id="A0A6S7I4H4"/>
<feature type="non-terminal residue" evidence="1">
    <location>
        <position position="1"/>
    </location>
</feature>
<dbReference type="EMBL" id="CACRXK020007857">
    <property type="protein sequence ID" value="CAB4013364.1"/>
    <property type="molecule type" value="Genomic_DNA"/>
</dbReference>
<keyword evidence="2" id="KW-1185">Reference proteome</keyword>
<protein>
    <submittedName>
        <fullName evidence="1">Uncharacterized protein</fullName>
    </submittedName>
</protein>